<proteinExistence type="predicted"/>
<protein>
    <submittedName>
        <fullName evidence="1">Uncharacterized protein</fullName>
    </submittedName>
</protein>
<dbReference type="EMBL" id="JAENHL010000008">
    <property type="protein sequence ID" value="MBK1871508.1"/>
    <property type="molecule type" value="Genomic_DNA"/>
</dbReference>
<evidence type="ECO:0000313" key="2">
    <source>
        <dbReference type="Proteomes" id="UP000616151"/>
    </source>
</evidence>
<keyword evidence="2" id="KW-1185">Reference proteome</keyword>
<comment type="caution">
    <text evidence="1">The sequence shown here is derived from an EMBL/GenBank/DDBJ whole genome shotgun (WGS) entry which is preliminary data.</text>
</comment>
<sequence>MSSAALLTFTAAAATAHDITAKADDKVDPAFDITKAAATTDGRLAEFAMEVTGEAGSMKPKATGKLTGAKVEAYVWPTKLDPETVGFGKGTGILALAITAHPDFDDTPLFDENNDGDPANDGAGWHSHWVVLGEDKACGAGLKVKDVSPGQDVLPATAPGLPIALDSPGMSALLKGSTVRITVPLKGAENAKFDAVTAELQVNGEGKAPLLCVTGVHKIASGKLTFPGTITLKK</sequence>
<evidence type="ECO:0000313" key="1">
    <source>
        <dbReference type="EMBL" id="MBK1871508.1"/>
    </source>
</evidence>
<gene>
    <name evidence="1" type="ORF">JHL16_34400</name>
</gene>
<reference evidence="1" key="1">
    <citation type="submission" date="2021-01" db="EMBL/GenBank/DDBJ databases">
        <authorList>
            <person name="Sun Q."/>
        </authorList>
    </citation>
    <scope>NUCLEOTIDE SEQUENCE</scope>
    <source>
        <strain evidence="1">YIM B02566</strain>
    </source>
</reference>
<organism evidence="1 2">
    <name type="scientific">Taklimakanibacter albus</name>
    <dbReference type="NCBI Taxonomy" id="2800327"/>
    <lineage>
        <taxon>Bacteria</taxon>
        <taxon>Pseudomonadati</taxon>
        <taxon>Pseudomonadota</taxon>
        <taxon>Alphaproteobacteria</taxon>
        <taxon>Hyphomicrobiales</taxon>
        <taxon>Aestuariivirgaceae</taxon>
        <taxon>Taklimakanibacter</taxon>
    </lineage>
</organism>
<dbReference type="Proteomes" id="UP000616151">
    <property type="component" value="Unassembled WGS sequence"/>
</dbReference>
<accession>A0ACC5RGG2</accession>
<name>A0ACC5RGG2_9HYPH</name>